<evidence type="ECO:0000313" key="2">
    <source>
        <dbReference type="Proteomes" id="UP000054560"/>
    </source>
</evidence>
<dbReference type="EMBL" id="KQ243592">
    <property type="protein sequence ID" value="KNC75488.1"/>
    <property type="molecule type" value="Genomic_DNA"/>
</dbReference>
<organism evidence="1 2">
    <name type="scientific">Sphaeroforma arctica JP610</name>
    <dbReference type="NCBI Taxonomy" id="667725"/>
    <lineage>
        <taxon>Eukaryota</taxon>
        <taxon>Ichthyosporea</taxon>
        <taxon>Ichthyophonida</taxon>
        <taxon>Sphaeroforma</taxon>
    </lineage>
</organism>
<evidence type="ECO:0000313" key="1">
    <source>
        <dbReference type="EMBL" id="KNC75488.1"/>
    </source>
</evidence>
<reference evidence="1 2" key="1">
    <citation type="submission" date="2011-02" db="EMBL/GenBank/DDBJ databases">
        <title>The Genome Sequence of Sphaeroforma arctica JP610.</title>
        <authorList>
            <consortium name="The Broad Institute Genome Sequencing Platform"/>
            <person name="Russ C."/>
            <person name="Cuomo C."/>
            <person name="Young S.K."/>
            <person name="Zeng Q."/>
            <person name="Gargeya S."/>
            <person name="Alvarado L."/>
            <person name="Berlin A."/>
            <person name="Chapman S.B."/>
            <person name="Chen Z."/>
            <person name="Freedman E."/>
            <person name="Gellesch M."/>
            <person name="Goldberg J."/>
            <person name="Griggs A."/>
            <person name="Gujja S."/>
            <person name="Heilman E."/>
            <person name="Heiman D."/>
            <person name="Howarth C."/>
            <person name="Mehta T."/>
            <person name="Neiman D."/>
            <person name="Pearson M."/>
            <person name="Roberts A."/>
            <person name="Saif S."/>
            <person name="Shea T."/>
            <person name="Shenoy N."/>
            <person name="Sisk P."/>
            <person name="Stolte C."/>
            <person name="Sykes S."/>
            <person name="White J."/>
            <person name="Yandava C."/>
            <person name="Burger G."/>
            <person name="Gray M.W."/>
            <person name="Holland P.W.H."/>
            <person name="King N."/>
            <person name="Lang F.B.F."/>
            <person name="Roger A.J."/>
            <person name="Ruiz-Trillo I."/>
            <person name="Haas B."/>
            <person name="Nusbaum C."/>
            <person name="Birren B."/>
        </authorList>
    </citation>
    <scope>NUCLEOTIDE SEQUENCE [LARGE SCALE GENOMIC DNA]</scope>
    <source>
        <strain evidence="1 2">JP610</strain>
    </source>
</reference>
<proteinExistence type="predicted"/>
<sequence>MVVMMGERTYRRTVVLSVLATILLLVRIPQYFGDQTSTIPNPNSAIGIEIKVITDAVAVGVVVTEGTAMASTNILQPTSESLEAVVNGVSNVREHADEDNNNQQTVEDVNTLAGAIGDLETDMSSNKNWDSDEFEVSVEQTLQTLAEANDISPVIILQQSK</sequence>
<feature type="non-terminal residue" evidence="1">
    <location>
        <position position="161"/>
    </location>
</feature>
<accession>A0A0L0FHH1</accession>
<name>A0A0L0FHH1_9EUKA</name>
<dbReference type="Proteomes" id="UP000054560">
    <property type="component" value="Unassembled WGS sequence"/>
</dbReference>
<protein>
    <submittedName>
        <fullName evidence="1">Uncharacterized protein</fullName>
    </submittedName>
</protein>
<dbReference type="AlphaFoldDB" id="A0A0L0FHH1"/>
<keyword evidence="2" id="KW-1185">Reference proteome</keyword>
<dbReference type="RefSeq" id="XP_014149390.1">
    <property type="nucleotide sequence ID" value="XM_014293915.1"/>
</dbReference>
<dbReference type="GeneID" id="25912494"/>
<gene>
    <name evidence="1" type="ORF">SARC_11990</name>
</gene>